<proteinExistence type="predicted"/>
<accession>W7TAQ4</accession>
<gene>
    <name evidence="1" type="ORF">Naga_100660g3</name>
</gene>
<reference evidence="1 2" key="1">
    <citation type="journal article" date="2014" name="Mol. Plant">
        <title>Chromosome Scale Genome Assembly and Transcriptome Profiling of Nannochloropsis gaditana in Nitrogen Depletion.</title>
        <authorList>
            <person name="Corteggiani Carpinelli E."/>
            <person name="Telatin A."/>
            <person name="Vitulo N."/>
            <person name="Forcato C."/>
            <person name="D'Angelo M."/>
            <person name="Schiavon R."/>
            <person name="Vezzi A."/>
            <person name="Giacometti G.M."/>
            <person name="Morosinotto T."/>
            <person name="Valle G."/>
        </authorList>
    </citation>
    <scope>NUCLEOTIDE SEQUENCE [LARGE SCALE GENOMIC DNA]</scope>
    <source>
        <strain evidence="1 2">B-31</strain>
    </source>
</reference>
<organism evidence="1 2">
    <name type="scientific">Nannochloropsis gaditana</name>
    <dbReference type="NCBI Taxonomy" id="72520"/>
    <lineage>
        <taxon>Eukaryota</taxon>
        <taxon>Sar</taxon>
        <taxon>Stramenopiles</taxon>
        <taxon>Ochrophyta</taxon>
        <taxon>Eustigmatophyceae</taxon>
        <taxon>Eustigmatales</taxon>
        <taxon>Monodopsidaceae</taxon>
        <taxon>Nannochloropsis</taxon>
    </lineage>
</organism>
<comment type="caution">
    <text evidence="1">The sequence shown here is derived from an EMBL/GenBank/DDBJ whole genome shotgun (WGS) entry which is preliminary data.</text>
</comment>
<dbReference type="EMBL" id="AZIL01001362">
    <property type="protein sequence ID" value="EWM24110.1"/>
    <property type="molecule type" value="Genomic_DNA"/>
</dbReference>
<name>W7TAQ4_9STRA</name>
<dbReference type="Proteomes" id="UP000019335">
    <property type="component" value="Chromosome 14"/>
</dbReference>
<sequence>MRRGGTGCALDHSIFGCVLLLCECVGGWMTSCVALFARFGLASGVQTRFPCETCSIALEERVYTYISQSTRSKPAPATTTSRNSVKQIVVLIRRGAGTRKGQCLNMEVYEEVFCYPRLRGRERDGSVRHQTLGPLRKRCGGQGKVHEAEHVSR</sequence>
<dbReference type="AlphaFoldDB" id="W7TAQ4"/>
<evidence type="ECO:0000313" key="1">
    <source>
        <dbReference type="EMBL" id="EWM24110.1"/>
    </source>
</evidence>
<keyword evidence="2" id="KW-1185">Reference proteome</keyword>
<evidence type="ECO:0000313" key="2">
    <source>
        <dbReference type="Proteomes" id="UP000019335"/>
    </source>
</evidence>
<protein>
    <submittedName>
        <fullName evidence="1">Uncharacterized protein</fullName>
    </submittedName>
</protein>